<dbReference type="Proteomes" id="UP000252100">
    <property type="component" value="Chromosome"/>
</dbReference>
<feature type="transmembrane region" description="Helical" evidence="1">
    <location>
        <begin position="92"/>
        <end position="114"/>
    </location>
</feature>
<feature type="transmembrane region" description="Helical" evidence="1">
    <location>
        <begin position="196"/>
        <end position="215"/>
    </location>
</feature>
<dbReference type="Pfam" id="PF14296">
    <property type="entry name" value="O-ag_pol_Wzy"/>
    <property type="match status" value="1"/>
</dbReference>
<name>A0A345BWH9_9BACI</name>
<feature type="transmembrane region" description="Helical" evidence="1">
    <location>
        <begin position="135"/>
        <end position="154"/>
    </location>
</feature>
<accession>A0A345BWH9</accession>
<dbReference type="KEGG" id="rue:DT065_04255"/>
<feature type="transmembrane region" description="Helical" evidence="1">
    <location>
        <begin position="12"/>
        <end position="29"/>
    </location>
</feature>
<feature type="transmembrane region" description="Helical" evidence="1">
    <location>
        <begin position="166"/>
        <end position="187"/>
    </location>
</feature>
<keyword evidence="1" id="KW-0472">Membrane</keyword>
<dbReference type="AlphaFoldDB" id="A0A345BWH9"/>
<keyword evidence="1" id="KW-1133">Transmembrane helix</keyword>
<evidence type="ECO:0000313" key="2">
    <source>
        <dbReference type="EMBL" id="AXF55310.1"/>
    </source>
</evidence>
<gene>
    <name evidence="2" type="ORF">DT065_04255</name>
</gene>
<feature type="transmembrane region" description="Helical" evidence="1">
    <location>
        <begin position="406"/>
        <end position="428"/>
    </location>
</feature>
<proteinExistence type="predicted"/>
<keyword evidence="1" id="KW-0812">Transmembrane</keyword>
<feature type="transmembrane region" description="Helical" evidence="1">
    <location>
        <begin position="383"/>
        <end position="400"/>
    </location>
</feature>
<dbReference type="InterPro" id="IPR029468">
    <property type="entry name" value="O-ag_pol_Wzy"/>
</dbReference>
<dbReference type="EMBL" id="CP031092">
    <property type="protein sequence ID" value="AXF55310.1"/>
    <property type="molecule type" value="Genomic_DNA"/>
</dbReference>
<protein>
    <submittedName>
        <fullName evidence="2">O-antigen polysaccharide polymerase Wzy</fullName>
    </submittedName>
</protein>
<reference evidence="2 3" key="1">
    <citation type="journal article" date="2018" name="J. Microbiol.">
        <title>Salicibibacter kimchii gen. nov., sp. nov., a moderately halophilic and alkalitolerant bacterium in the family Bacillaceae, isolated from kimchi.</title>
        <authorList>
            <person name="Jang J.Y."/>
            <person name="Oh Y.J."/>
            <person name="Lim S.K."/>
            <person name="Park H.K."/>
            <person name="Lee C."/>
            <person name="Kim J.Y."/>
            <person name="Lee M.A."/>
            <person name="Choi H.J."/>
        </authorList>
    </citation>
    <scope>NUCLEOTIDE SEQUENCE [LARGE SCALE GENOMIC DNA]</scope>
    <source>
        <strain evidence="2 3">NKC1-1</strain>
    </source>
</reference>
<feature type="transmembrane region" description="Helical" evidence="1">
    <location>
        <begin position="243"/>
        <end position="261"/>
    </location>
</feature>
<feature type="transmembrane region" description="Helical" evidence="1">
    <location>
        <begin position="352"/>
        <end position="371"/>
    </location>
</feature>
<sequence length="460" mass="52441">MHNFQIKKSTIKFTALLIILVILGSLFFITNNVLGNIMILIFSAILPIIFIKFDLTHPFFWFLPFFLLYSIASPLILIINDESFNSGVVNEALFLNWLAIITFVAVIGVRINSINLKEQNNYFTGFNNMAIISKPLLFIFLIGGSLFVIDYYISGNTEKIGSTENTTLGFLSVSYHAVSLLYAFVLVNKINSKQKLPVVLITGMLVWSFMVFAFIGERDVILKQIWISMFVIHVFYKNIPRPLIITMGLVGLATVPILQHLKNFLAAGQTRGFLSDNFIVDILRSEFSAATSNLKVILTNFNQYEFFYGETLWWAIKNGLFGIGISPNRWYNDTFFSNTAFGQGFSIVAEGYINFGYVGVIIWFIIIGFYIKFLYARAFNSSIWMVVYIVSMPIIVYIIRADLTNFTAQVFKHIVLGTLIIFLVQKILTKRKGNYGKKEKGIMEKQENLNNVARVVNDKY</sequence>
<dbReference type="OrthoDB" id="2989682at2"/>
<evidence type="ECO:0000256" key="1">
    <source>
        <dbReference type="SAM" id="Phobius"/>
    </source>
</evidence>
<evidence type="ECO:0000313" key="3">
    <source>
        <dbReference type="Proteomes" id="UP000252100"/>
    </source>
</evidence>
<dbReference type="NCBIfam" id="TIGR04370">
    <property type="entry name" value="glyco_rpt_poly"/>
    <property type="match status" value="1"/>
</dbReference>
<dbReference type="RefSeq" id="WP_114371184.1">
    <property type="nucleotide sequence ID" value="NZ_CP031092.1"/>
</dbReference>
<organism evidence="2 3">
    <name type="scientific">Salicibibacter kimchii</name>
    <dbReference type="NCBI Taxonomy" id="2099786"/>
    <lineage>
        <taxon>Bacteria</taxon>
        <taxon>Bacillati</taxon>
        <taxon>Bacillota</taxon>
        <taxon>Bacilli</taxon>
        <taxon>Bacillales</taxon>
        <taxon>Bacillaceae</taxon>
        <taxon>Salicibibacter</taxon>
    </lineage>
</organism>
<feature type="transmembrane region" description="Helical" evidence="1">
    <location>
        <begin position="35"/>
        <end position="53"/>
    </location>
</feature>
<keyword evidence="3" id="KW-1185">Reference proteome</keyword>
<feature type="transmembrane region" description="Helical" evidence="1">
    <location>
        <begin position="60"/>
        <end position="80"/>
    </location>
</feature>